<reference evidence="1" key="2">
    <citation type="submission" date="2025-03" db="EMBL/GenBank/DDBJ databases">
        <authorList>
            <consortium name="ELIXIR-Norway"/>
            <consortium name="Elixir Norway"/>
        </authorList>
    </citation>
    <scope>NUCLEOTIDE SEQUENCE</scope>
</reference>
<reference evidence="1" key="1">
    <citation type="submission" date="2023-05" db="EMBL/GenBank/DDBJ databases">
        <authorList>
            <consortium name="ELIXIR-Norway"/>
        </authorList>
    </citation>
    <scope>NUCLEOTIDE SEQUENCE</scope>
</reference>
<gene>
    <name evidence="1" type="ORF">MRATA1EN22A_LOCUS6380</name>
</gene>
<dbReference type="Proteomes" id="UP001162501">
    <property type="component" value="Chromosome 16"/>
</dbReference>
<organism evidence="1 2">
    <name type="scientific">Rangifer tarandus platyrhynchus</name>
    <name type="common">Svalbard reindeer</name>
    <dbReference type="NCBI Taxonomy" id="3082113"/>
    <lineage>
        <taxon>Eukaryota</taxon>
        <taxon>Metazoa</taxon>
        <taxon>Chordata</taxon>
        <taxon>Craniata</taxon>
        <taxon>Vertebrata</taxon>
        <taxon>Euteleostomi</taxon>
        <taxon>Mammalia</taxon>
        <taxon>Eutheria</taxon>
        <taxon>Laurasiatheria</taxon>
        <taxon>Artiodactyla</taxon>
        <taxon>Ruminantia</taxon>
        <taxon>Pecora</taxon>
        <taxon>Cervidae</taxon>
        <taxon>Odocoileinae</taxon>
        <taxon>Rangifer</taxon>
    </lineage>
</organism>
<name>A0AC59YHQ0_RANTA</name>
<accession>A0AC59YHQ0</accession>
<evidence type="ECO:0000313" key="1">
    <source>
        <dbReference type="EMBL" id="CAM9712402.1"/>
    </source>
</evidence>
<protein>
    <submittedName>
        <fullName evidence="1">Uncharacterized protein</fullName>
    </submittedName>
</protein>
<proteinExistence type="predicted"/>
<evidence type="ECO:0000313" key="2">
    <source>
        <dbReference type="Proteomes" id="UP001162501"/>
    </source>
</evidence>
<dbReference type="EMBL" id="OX596100">
    <property type="protein sequence ID" value="CAM9712402.1"/>
    <property type="molecule type" value="Genomic_DNA"/>
</dbReference>
<sequence length="101" mass="11329">MPGPHLKKPAEPHAARPSVCAPVPTTHASWQTMPGPACPLHSLPHTHDLQMSPSSLKLGMLSVELCFTCYFRLSLSLCNYFKHKRRIQLKWPMNPKPDNSC</sequence>